<evidence type="ECO:0000256" key="5">
    <source>
        <dbReference type="ARBA" id="ARBA00022825"/>
    </source>
</evidence>
<evidence type="ECO:0000256" key="6">
    <source>
        <dbReference type="PIRSR" id="PIRSR028757-1"/>
    </source>
</evidence>
<dbReference type="InterPro" id="IPR027478">
    <property type="entry name" value="LdcA_N"/>
</dbReference>
<feature type="active site" description="Charge relay system" evidence="6">
    <location>
        <position position="214"/>
    </location>
</feature>
<dbReference type="PANTHER" id="PTHR30237">
    <property type="entry name" value="MURAMOYLTETRAPEPTIDE CARBOXYPEPTIDASE"/>
    <property type="match status" value="1"/>
</dbReference>
<dbReference type="CDD" id="cd07025">
    <property type="entry name" value="Peptidase_S66"/>
    <property type="match status" value="1"/>
</dbReference>
<dbReference type="PIRSF" id="PIRSF028757">
    <property type="entry name" value="LD-carboxypeptidase"/>
    <property type="match status" value="1"/>
</dbReference>
<dbReference type="InterPro" id="IPR040449">
    <property type="entry name" value="Peptidase_S66_N"/>
</dbReference>
<dbReference type="Pfam" id="PF17676">
    <property type="entry name" value="Peptidase_S66C"/>
    <property type="match status" value="1"/>
</dbReference>
<keyword evidence="3" id="KW-0645">Protease</keyword>
<evidence type="ECO:0000313" key="10">
    <source>
        <dbReference type="Proteomes" id="UP000501914"/>
    </source>
</evidence>
<dbReference type="SUPFAM" id="SSF52317">
    <property type="entry name" value="Class I glutamine amidotransferase-like"/>
    <property type="match status" value="1"/>
</dbReference>
<feature type="active site" description="Charge relay system" evidence="6">
    <location>
        <position position="284"/>
    </location>
</feature>
<dbReference type="RefSeq" id="WP_167872183.1">
    <property type="nucleotide sequence ID" value="NZ_CP048852.1"/>
</dbReference>
<feature type="domain" description="LD-carboxypeptidase N-terminal" evidence="7">
    <location>
        <begin position="20"/>
        <end position="136"/>
    </location>
</feature>
<dbReference type="Pfam" id="PF02016">
    <property type="entry name" value="Peptidase_S66"/>
    <property type="match status" value="1"/>
</dbReference>
<evidence type="ECO:0000256" key="1">
    <source>
        <dbReference type="ARBA" id="ARBA00010233"/>
    </source>
</evidence>
<keyword evidence="2 9" id="KW-0121">Carboxypeptidase</keyword>
<reference evidence="9 10" key="1">
    <citation type="submission" date="2020-02" db="EMBL/GenBank/DDBJ databases">
        <title>Genome sequencing, annotation and comparative genomic analysis of Bacillus tequilensis EA-CB0015, an effective biological control agent against Pseudocercospora fijiensis in banana plants.</title>
        <authorList>
            <person name="Cuellar-Gaviria T.Z."/>
            <person name="Ju K.-S."/>
            <person name="Villegas-Escobar V."/>
        </authorList>
    </citation>
    <scope>NUCLEOTIDE SEQUENCE [LARGE SCALE GENOMIC DNA]</scope>
    <source>
        <strain evidence="9 10">EA-CB0015</strain>
    </source>
</reference>
<feature type="domain" description="LD-carboxypeptidase C-terminal" evidence="8">
    <location>
        <begin position="183"/>
        <end position="298"/>
    </location>
</feature>
<sequence>MKGVIQLNHKPKALKKGDTVGVIAPASPPDPKKLETALLFLEELGLQVKLGKALKNQHGYLAGQDDERLADLHEMFGDEEVKAVLCACGGFGTGRIASSIDFSLIREHPKIFWGYSDITFLHTAIHQNTGLVTFHGPMLSTDIGLDDVHPMTKASYEQLFQETAFTYTEELSELTVLVPGNAEGALVGGNLSLLTSTLGTPFEIDTRGKLLFIEDIDEEPYQIDRMLNQLKMAGKLTDAAGILVCDFHNCIPVKREKSLSLEQVLKDYIVSAGRPALRGFKIGHCSPSIAVPVGARAVMNTAEKTVVIEAGVSEGAMKT</sequence>
<evidence type="ECO:0000259" key="7">
    <source>
        <dbReference type="Pfam" id="PF02016"/>
    </source>
</evidence>
<dbReference type="InterPro" id="IPR040921">
    <property type="entry name" value="Peptidase_S66C"/>
</dbReference>
<proteinExistence type="inferred from homology"/>
<dbReference type="Gene3D" id="3.40.50.10740">
    <property type="entry name" value="Class I glutamine amidotransferase-like"/>
    <property type="match status" value="1"/>
</dbReference>
<keyword evidence="5" id="KW-0720">Serine protease</keyword>
<dbReference type="GO" id="GO:0006508">
    <property type="term" value="P:proteolysis"/>
    <property type="evidence" value="ECO:0007669"/>
    <property type="project" value="UniProtKB-KW"/>
</dbReference>
<dbReference type="InterPro" id="IPR029062">
    <property type="entry name" value="Class_I_gatase-like"/>
</dbReference>
<dbReference type="Gene3D" id="3.50.30.60">
    <property type="entry name" value="LD-carboxypeptidase A C-terminal domain-like"/>
    <property type="match status" value="1"/>
</dbReference>
<dbReference type="InterPro" id="IPR003507">
    <property type="entry name" value="S66_fam"/>
</dbReference>
<keyword evidence="4" id="KW-0378">Hydrolase</keyword>
<dbReference type="PANTHER" id="PTHR30237:SF2">
    <property type="entry name" value="MUREIN TETRAPEPTIDE CARBOXYPEPTIDASE"/>
    <property type="match status" value="1"/>
</dbReference>
<feature type="active site" description="Nucleophile" evidence="6">
    <location>
        <position position="116"/>
    </location>
</feature>
<evidence type="ECO:0000256" key="2">
    <source>
        <dbReference type="ARBA" id="ARBA00022645"/>
    </source>
</evidence>
<dbReference type="KEGG" id="bteq:G4P54_06820"/>
<dbReference type="GO" id="GO:0008236">
    <property type="term" value="F:serine-type peptidase activity"/>
    <property type="evidence" value="ECO:0007669"/>
    <property type="project" value="UniProtKB-KW"/>
</dbReference>
<dbReference type="GO" id="GO:0004180">
    <property type="term" value="F:carboxypeptidase activity"/>
    <property type="evidence" value="ECO:0007669"/>
    <property type="project" value="UniProtKB-KW"/>
</dbReference>
<evidence type="ECO:0000256" key="4">
    <source>
        <dbReference type="ARBA" id="ARBA00022801"/>
    </source>
</evidence>
<dbReference type="EMBL" id="CP048852">
    <property type="protein sequence ID" value="QIW79521.1"/>
    <property type="molecule type" value="Genomic_DNA"/>
</dbReference>
<dbReference type="Proteomes" id="UP000501914">
    <property type="component" value="Chromosome"/>
</dbReference>
<organism evidence="9 10">
    <name type="scientific">Bacillus tequilensis</name>
    <dbReference type="NCBI Taxonomy" id="227866"/>
    <lineage>
        <taxon>Bacteria</taxon>
        <taxon>Bacillati</taxon>
        <taxon>Bacillota</taxon>
        <taxon>Bacilli</taxon>
        <taxon>Bacillales</taxon>
        <taxon>Bacillaceae</taxon>
        <taxon>Bacillus</taxon>
    </lineage>
</organism>
<protein>
    <submittedName>
        <fullName evidence="9">LD-carboxypeptidase</fullName>
    </submittedName>
</protein>
<dbReference type="SUPFAM" id="SSF141986">
    <property type="entry name" value="LD-carboxypeptidase A C-terminal domain-like"/>
    <property type="match status" value="1"/>
</dbReference>
<evidence type="ECO:0000313" key="9">
    <source>
        <dbReference type="EMBL" id="QIW79521.1"/>
    </source>
</evidence>
<comment type="similarity">
    <text evidence="1">Belongs to the peptidase S66 family.</text>
</comment>
<accession>A0A6H0WG51</accession>
<gene>
    <name evidence="9" type="ORF">G4P54_06820</name>
</gene>
<evidence type="ECO:0000259" key="8">
    <source>
        <dbReference type="Pfam" id="PF17676"/>
    </source>
</evidence>
<name>A0A6H0WG51_9BACI</name>
<dbReference type="InterPro" id="IPR027461">
    <property type="entry name" value="Carboxypeptidase_A_C_sf"/>
</dbReference>
<keyword evidence="10" id="KW-1185">Reference proteome</keyword>
<dbReference type="AlphaFoldDB" id="A0A6H0WG51"/>
<evidence type="ECO:0000256" key="3">
    <source>
        <dbReference type="ARBA" id="ARBA00022670"/>
    </source>
</evidence>